<keyword evidence="3" id="KW-1185">Reference proteome</keyword>
<reference evidence="2" key="1">
    <citation type="journal article" date="2022" name="New Phytol.">
        <title>Evolutionary transition to the ectomycorrhizal habit in the genomes of a hyperdiverse lineage of mushroom-forming fungi.</title>
        <authorList>
            <person name="Looney B."/>
            <person name="Miyauchi S."/>
            <person name="Morin E."/>
            <person name="Drula E."/>
            <person name="Courty P.E."/>
            <person name="Kohler A."/>
            <person name="Kuo A."/>
            <person name="LaButti K."/>
            <person name="Pangilinan J."/>
            <person name="Lipzen A."/>
            <person name="Riley R."/>
            <person name="Andreopoulos W."/>
            <person name="He G."/>
            <person name="Johnson J."/>
            <person name="Nolan M."/>
            <person name="Tritt A."/>
            <person name="Barry K.W."/>
            <person name="Grigoriev I.V."/>
            <person name="Nagy L.G."/>
            <person name="Hibbett D."/>
            <person name="Henrissat B."/>
            <person name="Matheny P.B."/>
            <person name="Labbe J."/>
            <person name="Martin F.M."/>
        </authorList>
    </citation>
    <scope>NUCLEOTIDE SEQUENCE</scope>
    <source>
        <strain evidence="2">BPL690</strain>
    </source>
</reference>
<sequence length="135" mass="15080">MGPGPWSFYLKLTVPSAIGTLHVSNKNKRAPIRISHVLKIVIRVERGDNKQVDPKTGKSKQSDIVMQLPVHILSVCIFIFPRVVRKMLMLTCARRVLASASVKRTAHHTPALLRAIGYATPTTPIMHVLWELSKP</sequence>
<dbReference type="AlphaFoldDB" id="A0AAD4QMX5"/>
<feature type="transmembrane region" description="Helical" evidence="1">
    <location>
        <begin position="64"/>
        <end position="84"/>
    </location>
</feature>
<accession>A0AAD4QMX5</accession>
<evidence type="ECO:0000256" key="1">
    <source>
        <dbReference type="SAM" id="Phobius"/>
    </source>
</evidence>
<gene>
    <name evidence="2" type="ORF">B0F90DRAFT_206761</name>
</gene>
<comment type="caution">
    <text evidence="2">The sequence shown here is derived from an EMBL/GenBank/DDBJ whole genome shotgun (WGS) entry which is preliminary data.</text>
</comment>
<evidence type="ECO:0000313" key="3">
    <source>
        <dbReference type="Proteomes" id="UP001203297"/>
    </source>
</evidence>
<dbReference type="EMBL" id="WTXG01000011">
    <property type="protein sequence ID" value="KAI0302334.1"/>
    <property type="molecule type" value="Genomic_DNA"/>
</dbReference>
<evidence type="ECO:0000313" key="2">
    <source>
        <dbReference type="EMBL" id="KAI0302334.1"/>
    </source>
</evidence>
<dbReference type="Proteomes" id="UP001203297">
    <property type="component" value="Unassembled WGS sequence"/>
</dbReference>
<name>A0AAD4QMX5_9AGAM</name>
<proteinExistence type="predicted"/>
<keyword evidence="1" id="KW-0812">Transmembrane</keyword>
<protein>
    <submittedName>
        <fullName evidence="2">Uncharacterized protein</fullName>
    </submittedName>
</protein>
<keyword evidence="1" id="KW-0472">Membrane</keyword>
<organism evidence="2 3">
    <name type="scientific">Multifurca ochricompacta</name>
    <dbReference type="NCBI Taxonomy" id="376703"/>
    <lineage>
        <taxon>Eukaryota</taxon>
        <taxon>Fungi</taxon>
        <taxon>Dikarya</taxon>
        <taxon>Basidiomycota</taxon>
        <taxon>Agaricomycotina</taxon>
        <taxon>Agaricomycetes</taxon>
        <taxon>Russulales</taxon>
        <taxon>Russulaceae</taxon>
        <taxon>Multifurca</taxon>
    </lineage>
</organism>
<keyword evidence="1" id="KW-1133">Transmembrane helix</keyword>